<name>A0AAU8PHY0_EDWPI</name>
<organism evidence="1 2">
    <name type="scientific">Edwardsiella piscicida</name>
    <dbReference type="NCBI Taxonomy" id="1263550"/>
    <lineage>
        <taxon>Bacteria</taxon>
        <taxon>Pseudomonadati</taxon>
        <taxon>Pseudomonadota</taxon>
        <taxon>Gammaproteobacteria</taxon>
        <taxon>Enterobacterales</taxon>
        <taxon>Hafniaceae</taxon>
        <taxon>Edwardsiella</taxon>
    </lineage>
</organism>
<dbReference type="KEGG" id="etr:ETAE_1683"/>
<sequence>MKKSLFMLIVCALINIHIANISKLIVVYHIIHRKNALAPPHSGSAGDCAVLSPPSDAPFIDLTCAIKMQHKYLSHKFHTTPKRNIK</sequence>
<accession>A0AAU8PHY0</accession>
<evidence type="ECO:0000313" key="1">
    <source>
        <dbReference type="EMBL" id="ACY84522.1"/>
    </source>
</evidence>
<keyword evidence="2" id="KW-1185">Reference proteome</keyword>
<dbReference type="EMBL" id="CP001135">
    <property type="protein sequence ID" value="ACY84522.1"/>
    <property type="molecule type" value="Genomic_DNA"/>
</dbReference>
<reference evidence="1 2" key="1">
    <citation type="journal article" date="2009" name="PLoS ONE">
        <title>Genome sequence of the versatile fish pathogen Edwardsiella tarda provides insights into its adaptation to broad host ranges and intracellular niches.</title>
        <authorList>
            <person name="Wang Q."/>
            <person name="Yang M."/>
            <person name="Xiao J."/>
            <person name="Wu H."/>
            <person name="Wang X."/>
            <person name="Lv Y."/>
            <person name="Xu L."/>
            <person name="Zheng H."/>
            <person name="Wang S."/>
            <person name="Zhao G."/>
            <person name="Liu Q."/>
            <person name="Zhang Y."/>
        </authorList>
    </citation>
    <scope>NUCLEOTIDE SEQUENCE [LARGE SCALE GENOMIC DNA]</scope>
    <source>
        <strain evidence="2">EIB202 / CCTCC M208068</strain>
    </source>
</reference>
<proteinExistence type="predicted"/>
<protein>
    <recommendedName>
        <fullName evidence="3">Secreted protein</fullName>
    </recommendedName>
</protein>
<evidence type="ECO:0008006" key="3">
    <source>
        <dbReference type="Google" id="ProtNLM"/>
    </source>
</evidence>
<dbReference type="AlphaFoldDB" id="A0AAU8PHY0"/>
<evidence type="ECO:0000313" key="2">
    <source>
        <dbReference type="Proteomes" id="UP000002634"/>
    </source>
</evidence>
<dbReference type="Proteomes" id="UP000002634">
    <property type="component" value="Chromosome"/>
</dbReference>
<gene>
    <name evidence="1" type="ordered locus">ETAE_1683</name>
</gene>